<dbReference type="InParanoid" id="A0A165M6B5"/>
<dbReference type="EMBL" id="KV425915">
    <property type="protein sequence ID" value="KZV98828.1"/>
    <property type="molecule type" value="Genomic_DNA"/>
</dbReference>
<protein>
    <submittedName>
        <fullName evidence="1">Uncharacterized protein</fullName>
    </submittedName>
</protein>
<evidence type="ECO:0000313" key="2">
    <source>
        <dbReference type="Proteomes" id="UP000077266"/>
    </source>
</evidence>
<sequence>MPAKGESLYAWFLSRTTRVFNSSLPEPSPRPRDAFAASGWTLRRSRLLREAPTTLALVCNDPHRTAGGMGTRTVRCYLAFAARAFDTVLALRSRLASLRAHVSVPRRLASGLGL</sequence>
<accession>A0A165M6B5</accession>
<keyword evidence="2" id="KW-1185">Reference proteome</keyword>
<organism evidence="1 2">
    <name type="scientific">Exidia glandulosa HHB12029</name>
    <dbReference type="NCBI Taxonomy" id="1314781"/>
    <lineage>
        <taxon>Eukaryota</taxon>
        <taxon>Fungi</taxon>
        <taxon>Dikarya</taxon>
        <taxon>Basidiomycota</taxon>
        <taxon>Agaricomycotina</taxon>
        <taxon>Agaricomycetes</taxon>
        <taxon>Auriculariales</taxon>
        <taxon>Exidiaceae</taxon>
        <taxon>Exidia</taxon>
    </lineage>
</organism>
<name>A0A165M6B5_EXIGL</name>
<evidence type="ECO:0000313" key="1">
    <source>
        <dbReference type="EMBL" id="KZV98828.1"/>
    </source>
</evidence>
<dbReference type="AlphaFoldDB" id="A0A165M6B5"/>
<proteinExistence type="predicted"/>
<reference evidence="1 2" key="1">
    <citation type="journal article" date="2016" name="Mol. Biol. Evol.">
        <title>Comparative Genomics of Early-Diverging Mushroom-Forming Fungi Provides Insights into the Origins of Lignocellulose Decay Capabilities.</title>
        <authorList>
            <person name="Nagy L.G."/>
            <person name="Riley R."/>
            <person name="Tritt A."/>
            <person name="Adam C."/>
            <person name="Daum C."/>
            <person name="Floudas D."/>
            <person name="Sun H."/>
            <person name="Yadav J.S."/>
            <person name="Pangilinan J."/>
            <person name="Larsson K.H."/>
            <person name="Matsuura K."/>
            <person name="Barry K."/>
            <person name="Labutti K."/>
            <person name="Kuo R."/>
            <person name="Ohm R.A."/>
            <person name="Bhattacharya S.S."/>
            <person name="Shirouzu T."/>
            <person name="Yoshinaga Y."/>
            <person name="Martin F.M."/>
            <person name="Grigoriev I.V."/>
            <person name="Hibbett D.S."/>
        </authorList>
    </citation>
    <scope>NUCLEOTIDE SEQUENCE [LARGE SCALE GENOMIC DNA]</scope>
    <source>
        <strain evidence="1 2">HHB12029</strain>
    </source>
</reference>
<gene>
    <name evidence="1" type="ORF">EXIGLDRAFT_763285</name>
</gene>
<dbReference type="Proteomes" id="UP000077266">
    <property type="component" value="Unassembled WGS sequence"/>
</dbReference>